<dbReference type="PANTHER" id="PTHR33154">
    <property type="entry name" value="TRANSCRIPTIONAL REGULATOR, ARSR FAMILY"/>
    <property type="match status" value="1"/>
</dbReference>
<dbReference type="KEGG" id="tsh:Tsac_1122"/>
<evidence type="ECO:0000256" key="2">
    <source>
        <dbReference type="ARBA" id="ARBA00023125"/>
    </source>
</evidence>
<dbReference type="GO" id="GO:0003700">
    <property type="term" value="F:DNA-binding transcription factor activity"/>
    <property type="evidence" value="ECO:0007669"/>
    <property type="project" value="InterPro"/>
</dbReference>
<evidence type="ECO:0000313" key="6">
    <source>
        <dbReference type="Proteomes" id="UP000006178"/>
    </source>
</evidence>
<dbReference type="STRING" id="1094508.Tsac_1122"/>
<sequence>MSDIKPEFYERKIDFMNKLTDFFKVLSDETRLRILILLYHKKLCVCEMCGITGESQPKISKHLAKLRDIGLVKDERQEQFIFYDLNLNEQVYKGILEKIVDNINDYPVLKSDIEKCKHAEKYLESCRR</sequence>
<dbReference type="NCBIfam" id="NF033788">
    <property type="entry name" value="HTH_metalloreg"/>
    <property type="match status" value="1"/>
</dbReference>
<evidence type="ECO:0000256" key="1">
    <source>
        <dbReference type="ARBA" id="ARBA00023015"/>
    </source>
</evidence>
<organism evidence="5 6">
    <name type="scientific">Thermoanaerobacterium saccharolyticum (strain DSM 8691 / JW/SL-YS485)</name>
    <dbReference type="NCBI Taxonomy" id="1094508"/>
    <lineage>
        <taxon>Bacteria</taxon>
        <taxon>Bacillati</taxon>
        <taxon>Bacillota</taxon>
        <taxon>Clostridia</taxon>
        <taxon>Thermoanaerobacterales</taxon>
        <taxon>Thermoanaerobacteraceae</taxon>
        <taxon>Thermoanaerobacterium</taxon>
    </lineage>
</organism>
<dbReference type="InterPro" id="IPR001845">
    <property type="entry name" value="HTH_ArsR_DNA-bd_dom"/>
</dbReference>
<protein>
    <submittedName>
        <fullName evidence="5">Transcriptional regulator, ArsR family</fullName>
    </submittedName>
</protein>
<dbReference type="SUPFAM" id="SSF46785">
    <property type="entry name" value="Winged helix' DNA-binding domain"/>
    <property type="match status" value="1"/>
</dbReference>
<dbReference type="Proteomes" id="UP000006178">
    <property type="component" value="Chromosome"/>
</dbReference>
<reference evidence="5 6" key="1">
    <citation type="journal article" date="2014" name="Appl. Environ. Microbiol.">
        <title>Profile of Secreted Hydrolases, Associated Proteins, and SlpA in Thermoanaerobacterium saccharolyticum during the Degradation of Hemicellulose.</title>
        <authorList>
            <person name="Currie D.H."/>
            <person name="Guss A.M."/>
            <person name="Herring C.D."/>
            <person name="Giannone R.J."/>
            <person name="Johnson C.M."/>
            <person name="Lankford P.K."/>
            <person name="Brown S.D."/>
            <person name="Hettich R.L."/>
            <person name="Lynd L.R."/>
        </authorList>
    </citation>
    <scope>NUCLEOTIDE SEQUENCE [LARGE SCALE GENOMIC DNA]</scope>
    <source>
        <strain evidence="6">DSM 8691 / JW/SL-YS485</strain>
    </source>
</reference>
<dbReference type="CDD" id="cd00090">
    <property type="entry name" value="HTH_ARSR"/>
    <property type="match status" value="1"/>
</dbReference>
<accession>I3VUE0</accession>
<dbReference type="PATRIC" id="fig|1094508.3.peg.1134"/>
<dbReference type="Gene3D" id="1.10.10.10">
    <property type="entry name" value="Winged helix-like DNA-binding domain superfamily/Winged helix DNA-binding domain"/>
    <property type="match status" value="1"/>
</dbReference>
<dbReference type="PANTHER" id="PTHR33154:SF18">
    <property type="entry name" value="ARSENICAL RESISTANCE OPERON REPRESSOR"/>
    <property type="match status" value="1"/>
</dbReference>
<dbReference type="eggNOG" id="COG0640">
    <property type="taxonomic scope" value="Bacteria"/>
</dbReference>
<dbReference type="PROSITE" id="PS50987">
    <property type="entry name" value="HTH_ARSR_2"/>
    <property type="match status" value="1"/>
</dbReference>
<keyword evidence="1" id="KW-0805">Transcription regulation</keyword>
<dbReference type="InterPro" id="IPR036390">
    <property type="entry name" value="WH_DNA-bd_sf"/>
</dbReference>
<dbReference type="Pfam" id="PF01022">
    <property type="entry name" value="HTH_5"/>
    <property type="match status" value="1"/>
</dbReference>
<dbReference type="EMBL" id="CP003184">
    <property type="protein sequence ID" value="AFK86135.1"/>
    <property type="molecule type" value="Genomic_DNA"/>
</dbReference>
<evidence type="ECO:0000313" key="5">
    <source>
        <dbReference type="EMBL" id="AFK86135.1"/>
    </source>
</evidence>
<dbReference type="SMART" id="SM00418">
    <property type="entry name" value="HTH_ARSR"/>
    <property type="match status" value="1"/>
</dbReference>
<dbReference type="GO" id="GO:0003677">
    <property type="term" value="F:DNA binding"/>
    <property type="evidence" value="ECO:0007669"/>
    <property type="project" value="UniProtKB-KW"/>
</dbReference>
<dbReference type="AlphaFoldDB" id="I3VUE0"/>
<dbReference type="InterPro" id="IPR036388">
    <property type="entry name" value="WH-like_DNA-bd_sf"/>
</dbReference>
<keyword evidence="3" id="KW-0804">Transcription</keyword>
<dbReference type="PRINTS" id="PR00778">
    <property type="entry name" value="HTHARSR"/>
</dbReference>
<gene>
    <name evidence="5" type="ordered locus">Tsac_1122</name>
</gene>
<keyword evidence="6" id="KW-1185">Reference proteome</keyword>
<keyword evidence="2" id="KW-0238">DNA-binding</keyword>
<feature type="domain" description="HTH arsR-type" evidence="4">
    <location>
        <begin position="11"/>
        <end position="107"/>
    </location>
</feature>
<evidence type="ECO:0000259" key="4">
    <source>
        <dbReference type="PROSITE" id="PS50987"/>
    </source>
</evidence>
<dbReference type="BioCyc" id="TSAC1094508:GLMA-1144-MONOMER"/>
<dbReference type="InterPro" id="IPR011991">
    <property type="entry name" value="ArsR-like_HTH"/>
</dbReference>
<evidence type="ECO:0000256" key="3">
    <source>
        <dbReference type="ARBA" id="ARBA00023163"/>
    </source>
</evidence>
<dbReference type="InterPro" id="IPR051081">
    <property type="entry name" value="HTH_MetalResp_TranReg"/>
</dbReference>
<proteinExistence type="predicted"/>
<name>I3VUE0_THESW</name>